<proteinExistence type="predicted"/>
<feature type="region of interest" description="Disordered" evidence="1">
    <location>
        <begin position="1"/>
        <end position="82"/>
    </location>
</feature>
<organism evidence="2 3">
    <name type="scientific">Streptomyces rhizosphaericus</name>
    <dbReference type="NCBI Taxonomy" id="114699"/>
    <lineage>
        <taxon>Bacteria</taxon>
        <taxon>Bacillati</taxon>
        <taxon>Actinomycetota</taxon>
        <taxon>Actinomycetes</taxon>
        <taxon>Kitasatosporales</taxon>
        <taxon>Streptomycetaceae</taxon>
        <taxon>Streptomyces</taxon>
        <taxon>Streptomyces violaceusniger group</taxon>
    </lineage>
</organism>
<gene>
    <name evidence="2" type="ORF">GCM10009575_051780</name>
</gene>
<sequence>MRKVRDEGAEDDTAEAAAPGGGEALEAGGEAGRVSKVGTVASGQHDEAPGGCRGLRSTNRVQSTHQETGREVGPRTTASGGR</sequence>
<reference evidence="2 3" key="1">
    <citation type="journal article" date="2019" name="Int. J. Syst. Evol. Microbiol.">
        <title>The Global Catalogue of Microorganisms (GCM) 10K type strain sequencing project: providing services to taxonomists for standard genome sequencing and annotation.</title>
        <authorList>
            <consortium name="The Broad Institute Genomics Platform"/>
            <consortium name="The Broad Institute Genome Sequencing Center for Infectious Disease"/>
            <person name="Wu L."/>
            <person name="Ma J."/>
        </authorList>
    </citation>
    <scope>NUCLEOTIDE SEQUENCE [LARGE SCALE GENOMIC DNA]</scope>
    <source>
        <strain evidence="2 3">JCM 11444</strain>
    </source>
</reference>
<accession>A0ABN1Q836</accession>
<evidence type="ECO:0000313" key="3">
    <source>
        <dbReference type="Proteomes" id="UP001500418"/>
    </source>
</evidence>
<evidence type="ECO:0000313" key="2">
    <source>
        <dbReference type="EMBL" id="GAA0938684.1"/>
    </source>
</evidence>
<protein>
    <submittedName>
        <fullName evidence="2">Uncharacterized protein</fullName>
    </submittedName>
</protein>
<name>A0ABN1Q836_9ACTN</name>
<keyword evidence="3" id="KW-1185">Reference proteome</keyword>
<evidence type="ECO:0000256" key="1">
    <source>
        <dbReference type="SAM" id="MobiDB-lite"/>
    </source>
</evidence>
<dbReference type="EMBL" id="BAAAID010000034">
    <property type="protein sequence ID" value="GAA0938684.1"/>
    <property type="molecule type" value="Genomic_DNA"/>
</dbReference>
<feature type="compositionally biased region" description="Polar residues" evidence="1">
    <location>
        <begin position="56"/>
        <end position="66"/>
    </location>
</feature>
<comment type="caution">
    <text evidence="2">The sequence shown here is derived from an EMBL/GenBank/DDBJ whole genome shotgun (WGS) entry which is preliminary data.</text>
</comment>
<dbReference type="Proteomes" id="UP001500418">
    <property type="component" value="Unassembled WGS sequence"/>
</dbReference>